<keyword evidence="3" id="KW-0812">Transmembrane</keyword>
<dbReference type="SUPFAM" id="SSF103481">
    <property type="entry name" value="Multidrug resistance efflux transporter EmrE"/>
    <property type="match status" value="1"/>
</dbReference>
<dbReference type="AlphaFoldDB" id="A0AAW7YY23"/>
<evidence type="ECO:0000256" key="1">
    <source>
        <dbReference type="ARBA" id="ARBA00004127"/>
    </source>
</evidence>
<evidence type="ECO:0000313" key="5">
    <source>
        <dbReference type="EMBL" id="MDO6575640.1"/>
    </source>
</evidence>
<comment type="similarity">
    <text evidence="2">Belongs to the EamA transporter family.</text>
</comment>
<gene>
    <name evidence="5" type="ORF">Q4528_16140</name>
</gene>
<feature type="domain" description="EamA" evidence="4">
    <location>
        <begin position="4"/>
        <end position="64"/>
    </location>
</feature>
<feature type="non-terminal residue" evidence="5">
    <location>
        <position position="67"/>
    </location>
</feature>
<feature type="transmembrane region" description="Helical" evidence="3">
    <location>
        <begin position="29"/>
        <end position="50"/>
    </location>
</feature>
<keyword evidence="3" id="KW-1133">Transmembrane helix</keyword>
<comment type="subcellular location">
    <subcellularLocation>
        <location evidence="1">Endomembrane system</location>
        <topology evidence="1">Multi-pass membrane protein</topology>
    </subcellularLocation>
</comment>
<dbReference type="RefSeq" id="WP_303522794.1">
    <property type="nucleotide sequence ID" value="NZ_JAUOQO010001002.1"/>
</dbReference>
<dbReference type="Proteomes" id="UP001170310">
    <property type="component" value="Unassembled WGS sequence"/>
</dbReference>
<evidence type="ECO:0000313" key="6">
    <source>
        <dbReference type="Proteomes" id="UP001170310"/>
    </source>
</evidence>
<comment type="caution">
    <text evidence="5">The sequence shown here is derived from an EMBL/GenBank/DDBJ whole genome shotgun (WGS) entry which is preliminary data.</text>
</comment>
<keyword evidence="3" id="KW-0472">Membrane</keyword>
<proteinExistence type="inferred from homology"/>
<name>A0AAW7YY23_9STAP</name>
<protein>
    <submittedName>
        <fullName evidence="5">EamA family transporter</fullName>
    </submittedName>
</protein>
<sequence length="67" mass="7217">MVQIAAVALVCWGFALTDGYQPPPTSDVWVAIIFTAVLSTAAAFWIQTWAQTLMDASRAALIMTSKV</sequence>
<dbReference type="EMBL" id="JAUOQO010001002">
    <property type="protein sequence ID" value="MDO6575640.1"/>
    <property type="molecule type" value="Genomic_DNA"/>
</dbReference>
<evidence type="ECO:0000256" key="2">
    <source>
        <dbReference type="ARBA" id="ARBA00007362"/>
    </source>
</evidence>
<dbReference type="GO" id="GO:0016020">
    <property type="term" value="C:membrane"/>
    <property type="evidence" value="ECO:0007669"/>
    <property type="project" value="InterPro"/>
</dbReference>
<evidence type="ECO:0000256" key="3">
    <source>
        <dbReference type="SAM" id="Phobius"/>
    </source>
</evidence>
<dbReference type="Pfam" id="PF00892">
    <property type="entry name" value="EamA"/>
    <property type="match status" value="1"/>
</dbReference>
<evidence type="ECO:0000259" key="4">
    <source>
        <dbReference type="Pfam" id="PF00892"/>
    </source>
</evidence>
<organism evidence="5 6">
    <name type="scientific">Staphylococcus pasteuri_A</name>
    <dbReference type="NCBI Taxonomy" id="3062664"/>
    <lineage>
        <taxon>Bacteria</taxon>
        <taxon>Bacillati</taxon>
        <taxon>Bacillota</taxon>
        <taxon>Bacilli</taxon>
        <taxon>Bacillales</taxon>
        <taxon>Staphylococcaceae</taxon>
        <taxon>Staphylococcus</taxon>
    </lineage>
</organism>
<reference evidence="5" key="1">
    <citation type="submission" date="2023-07" db="EMBL/GenBank/DDBJ databases">
        <title>Genome content predicts the carbon catabolic preferences of heterotrophic bacteria.</title>
        <authorList>
            <person name="Gralka M."/>
        </authorList>
    </citation>
    <scope>NUCLEOTIDE SEQUENCE</scope>
    <source>
        <strain evidence="5">E2R20</strain>
    </source>
</reference>
<accession>A0AAW7YY23</accession>
<dbReference type="InterPro" id="IPR037185">
    <property type="entry name" value="EmrE-like"/>
</dbReference>
<keyword evidence="6" id="KW-1185">Reference proteome</keyword>
<dbReference type="InterPro" id="IPR000620">
    <property type="entry name" value="EamA_dom"/>
</dbReference>